<dbReference type="AlphaFoldDB" id="A0A3U7XWI0"/>
<comment type="caution">
    <text evidence="7">The sequence shown here is derived from an EMBL/GenBank/DDBJ whole genome shotgun (WGS) entry which is preliminary data.</text>
</comment>
<evidence type="ECO:0000313" key="6">
    <source>
        <dbReference type="EMBL" id="ECU3439529.1"/>
    </source>
</evidence>
<dbReference type="EMBL" id="AAKPQN010000084">
    <property type="protein sequence ID" value="ECU3439529.1"/>
    <property type="molecule type" value="Genomic_DNA"/>
</dbReference>
<protein>
    <submittedName>
        <fullName evidence="7">Uncharacterized protein</fullName>
    </submittedName>
</protein>
<evidence type="ECO:0000313" key="4">
    <source>
        <dbReference type="EMBL" id="ECD3524229.1"/>
    </source>
</evidence>
<evidence type="ECO:0000313" key="10">
    <source>
        <dbReference type="EMBL" id="EDI5001573.1"/>
    </source>
</evidence>
<evidence type="ECO:0000313" key="5">
    <source>
        <dbReference type="EMBL" id="ECD4200862.1"/>
    </source>
</evidence>
<evidence type="ECO:0000313" key="2">
    <source>
        <dbReference type="EMBL" id="EBS3167912.1"/>
    </source>
</evidence>
<evidence type="ECO:0000313" key="11">
    <source>
        <dbReference type="EMBL" id="HAE2573407.1"/>
    </source>
</evidence>
<evidence type="ECO:0000313" key="8">
    <source>
        <dbReference type="EMBL" id="ECV7043053.1"/>
    </source>
</evidence>
<reference evidence="2" key="5">
    <citation type="submission" date="2018-07" db="EMBL/GenBank/DDBJ databases">
        <authorList>
            <person name="Ashton P.M."/>
            <person name="Dallman T."/>
            <person name="Nair S."/>
            <person name="De Pinna E."/>
            <person name="Peters T."/>
            <person name="Grant K."/>
        </authorList>
    </citation>
    <scope>NUCLEOTIDE SEQUENCE</scope>
    <source>
        <strain evidence="8">14873</strain>
        <strain evidence="5">301730</strain>
        <strain evidence="4">329866</strain>
        <strain evidence="3">394012</strain>
        <strain evidence="2">488731</strain>
    </source>
</reference>
<dbReference type="EMBL" id="AAKUAQ010000058">
    <property type="protein sequence ID" value="ECV7043053.1"/>
    <property type="molecule type" value="Genomic_DNA"/>
</dbReference>
<dbReference type="EMBL" id="AAHEJC010000041">
    <property type="protein sequence ID" value="EBV1816942.1"/>
    <property type="molecule type" value="Genomic_DNA"/>
</dbReference>
<reference evidence="11" key="6">
    <citation type="submission" date="2018-07" db="EMBL/GenBank/DDBJ databases">
        <authorList>
            <consortium name="NCBI Pathogen Detection Project"/>
        </authorList>
    </citation>
    <scope>NUCLEOTIDE SEQUENCE</scope>
    <source>
        <strain evidence="13">09-1997</strain>
        <strain evidence="12">10-0097</strain>
        <strain evidence="11">11-2581</strain>
        <strain evidence="14">IP 11/88</strain>
    </source>
</reference>
<dbReference type="EMBL" id="AAKSIW010000087">
    <property type="protein sequence ID" value="ECV2359364.1"/>
    <property type="molecule type" value="Genomic_DNA"/>
</dbReference>
<gene>
    <name evidence="9" type="ORF">BI268_22790</name>
    <name evidence="10" type="ORF">CEY82_22755</name>
    <name evidence="3" type="ORF">DNZ40_24140</name>
    <name evidence="2" type="ORF">DSR33_24465</name>
    <name evidence="7" type="ORF">DT107_23970</name>
    <name evidence="6" type="ORF">DY550_23835</name>
    <name evidence="5" type="ORF">E0Y79_24850</name>
    <name evidence="1" type="ORF">EJP10_22805</name>
    <name evidence="4" type="ORF">EZ693_23680</name>
    <name evidence="11" type="ORF">G3328_004757</name>
    <name evidence="12" type="ORF">G4B39_001633</name>
    <name evidence="13" type="ORF">G4P04_004565</name>
    <name evidence="14" type="ORF">GNB45_004799</name>
    <name evidence="8" type="ORF">ZU22_23200</name>
</gene>
<dbReference type="EMBL" id="AALRTA010000027">
    <property type="protein sequence ID" value="EDC6845111.1"/>
    <property type="molecule type" value="Genomic_DNA"/>
</dbReference>
<dbReference type="EMBL" id="AAIEQN010000116">
    <property type="protein sequence ID" value="ECD4200862.1"/>
    <property type="molecule type" value="Genomic_DNA"/>
</dbReference>
<dbReference type="RefSeq" id="WP_052935855.1">
    <property type="nucleotide sequence ID" value="NZ_LHIJ01000006.1"/>
</dbReference>
<dbReference type="EMBL" id="AAMLEE010000015">
    <property type="protein sequence ID" value="EDI5001573.1"/>
    <property type="molecule type" value="Genomic_DNA"/>
</dbReference>
<evidence type="ECO:0000313" key="1">
    <source>
        <dbReference type="EMBL" id="EBO1625359.1"/>
    </source>
</evidence>
<evidence type="ECO:0000313" key="13">
    <source>
        <dbReference type="EMBL" id="HAE7432958.1"/>
    </source>
</evidence>
<reference evidence="10" key="4">
    <citation type="submission" date="2018-07" db="EMBL/GenBank/DDBJ databases">
        <authorList>
            <consortium name="PulseNet: The National Subtyping Network for Foodborne Disease Surveillance"/>
            <person name="Tarr C.L."/>
            <person name="Trees E."/>
            <person name="Katz L.S."/>
            <person name="Carleton-Romer H.A."/>
            <person name="Stroika S."/>
            <person name="Kucerova Z."/>
            <person name="Roache K.F."/>
            <person name="Sabol A.L."/>
            <person name="Besser J."/>
            <person name="Gerner-Smidt P."/>
        </authorList>
    </citation>
    <scope>NUCLEOTIDE SEQUENCE</scope>
    <source>
        <strain evidence="10">2015AM-2017</strain>
    </source>
</reference>
<dbReference type="EMBL" id="DAARIN010000054">
    <property type="protein sequence ID" value="HAE2573407.1"/>
    <property type="molecule type" value="Genomic_DNA"/>
</dbReference>
<organism evidence="7">
    <name type="scientific">Salmonella muenchen</name>
    <dbReference type="NCBI Taxonomy" id="596"/>
    <lineage>
        <taxon>Bacteria</taxon>
        <taxon>Pseudomonadati</taxon>
        <taxon>Pseudomonadota</taxon>
        <taxon>Gammaproteobacteria</taxon>
        <taxon>Enterobacterales</taxon>
        <taxon>Enterobacteriaceae</taxon>
        <taxon>Salmonella</taxon>
    </lineage>
</organism>
<dbReference type="EMBL" id="AAGHPZ010000046">
    <property type="protein sequence ID" value="EBO1625359.1"/>
    <property type="molecule type" value="Genomic_DNA"/>
</dbReference>
<evidence type="ECO:0000313" key="9">
    <source>
        <dbReference type="EMBL" id="EDC6845111.1"/>
    </source>
</evidence>
<sequence>MSDLVIENIRLKELMLVVNKNKPFFDEFKTFLFINGYDSVYSFINDQDEIRIKKVILNYFNSTFNNFLYDGIARPYSPAQSNWLFISWLLRDAPQQRLRPILSTLTGPMPQRKTDLIYKLVVFVRDIFTDPLQWEWPAIAEVMLDRLEGSRRALKGSLFEAIVRANLSELFKKYSLNLMISPGEVRINDETYDVVINSSKEKILMPVKTRETMGGGHALLFTRDIYKSISVAHQNGYNCIPVVIAESWGGNLDNLPCENYIYIPLNPNQVEKLTPILQQELEAMVGIFSRLQ</sequence>
<dbReference type="EMBL" id="DAASXL010000025">
    <property type="protein sequence ID" value="HAE7432958.1"/>
    <property type="molecule type" value="Genomic_DNA"/>
</dbReference>
<accession>A0A3U7XWI0</accession>
<dbReference type="EMBL" id="DAAWEG010000040">
    <property type="protein sequence ID" value="HAF7576556.1"/>
    <property type="molecule type" value="Genomic_DNA"/>
</dbReference>
<evidence type="ECO:0000313" key="12">
    <source>
        <dbReference type="EMBL" id="HAE4057513.1"/>
    </source>
</evidence>
<proteinExistence type="predicted"/>
<evidence type="ECO:0000313" key="3">
    <source>
        <dbReference type="EMBL" id="EBV1816942.1"/>
    </source>
</evidence>
<dbReference type="EMBL" id="AAGVCK010000035">
    <property type="protein sequence ID" value="EBS3167912.1"/>
    <property type="molecule type" value="Genomic_DNA"/>
</dbReference>
<name>A0A3U7XWI0_SALMU</name>
<reference evidence="7" key="2">
    <citation type="submission" date="2018-07" db="EMBL/GenBank/DDBJ databases">
        <authorList>
            <consortium name="GenomeTrakr network: Whole genome sequencing for foodborne pathogen traceback"/>
        </authorList>
    </citation>
    <scope>NUCLEOTIDE SEQUENCE</scope>
    <source>
        <strain evidence="1">FSIS11816371</strain>
        <strain evidence="7">FSIS31800715</strain>
    </source>
</reference>
<evidence type="ECO:0000313" key="14">
    <source>
        <dbReference type="EMBL" id="HAF7576556.1"/>
    </source>
</evidence>
<reference evidence="11" key="1">
    <citation type="journal article" date="2018" name="Genome Biol.">
        <title>SKESA: strategic k-mer extension for scrupulous assemblies.</title>
        <authorList>
            <person name="Souvorov A."/>
            <person name="Agarwala R."/>
            <person name="Lipman D.J."/>
        </authorList>
    </citation>
    <scope>NUCLEOTIDE SEQUENCE</scope>
    <source>
        <strain evidence="13">09-1997</strain>
        <strain evidence="12">10-0097</strain>
        <strain evidence="11">11-2581</strain>
        <strain evidence="14">IP 11/88</strain>
    </source>
</reference>
<evidence type="ECO:0000313" key="7">
    <source>
        <dbReference type="EMBL" id="ECV2359364.1"/>
    </source>
</evidence>
<dbReference type="EMBL" id="DAARVA010000012">
    <property type="protein sequence ID" value="HAE4057513.1"/>
    <property type="molecule type" value="Genomic_DNA"/>
</dbReference>
<reference evidence="9" key="3">
    <citation type="submission" date="2018-07" db="EMBL/GenBank/DDBJ databases">
        <authorList>
            <consortium name="NARMS: The National Antimicrobial Resistance Monitoring System"/>
        </authorList>
    </citation>
    <scope>NUCLEOTIDE SEQUENCE</scope>
    <source>
        <strain evidence="6">FSIS11812718</strain>
        <strain evidence="9">FSIS1607720</strain>
    </source>
</reference>
<dbReference type="EMBL" id="AAIEKX010000030">
    <property type="protein sequence ID" value="ECD3524229.1"/>
    <property type="molecule type" value="Genomic_DNA"/>
</dbReference>